<organism evidence="2 3">
    <name type="scientific">Chitinophaga alhagiae</name>
    <dbReference type="NCBI Taxonomy" id="2203219"/>
    <lineage>
        <taxon>Bacteria</taxon>
        <taxon>Pseudomonadati</taxon>
        <taxon>Bacteroidota</taxon>
        <taxon>Chitinophagia</taxon>
        <taxon>Chitinophagales</taxon>
        <taxon>Chitinophagaceae</taxon>
        <taxon>Chitinophaga</taxon>
    </lineage>
</organism>
<dbReference type="Gene3D" id="3.40.50.720">
    <property type="entry name" value="NAD(P)-binding Rossmann-like Domain"/>
    <property type="match status" value="1"/>
</dbReference>
<dbReference type="Pfam" id="PF13460">
    <property type="entry name" value="NAD_binding_10"/>
    <property type="match status" value="1"/>
</dbReference>
<name>A0ABM6W9G2_9BACT</name>
<feature type="domain" description="NAD(P)-binding" evidence="1">
    <location>
        <begin position="26"/>
        <end position="168"/>
    </location>
</feature>
<accession>A0ABM6W9G2</accession>
<evidence type="ECO:0000313" key="3">
    <source>
        <dbReference type="Proteomes" id="UP000246099"/>
    </source>
</evidence>
<dbReference type="PANTHER" id="PTHR14097">
    <property type="entry name" value="OXIDOREDUCTASE HTATIP2"/>
    <property type="match status" value="1"/>
</dbReference>
<protein>
    <recommendedName>
        <fullName evidence="1">NAD(P)-binding domain-containing protein</fullName>
    </recommendedName>
</protein>
<evidence type="ECO:0000259" key="1">
    <source>
        <dbReference type="Pfam" id="PF13460"/>
    </source>
</evidence>
<evidence type="ECO:0000313" key="2">
    <source>
        <dbReference type="EMBL" id="AWO00526.1"/>
    </source>
</evidence>
<dbReference type="SUPFAM" id="SSF51735">
    <property type="entry name" value="NAD(P)-binding Rossmann-fold domains"/>
    <property type="match status" value="1"/>
</dbReference>
<dbReference type="InterPro" id="IPR036291">
    <property type="entry name" value="NAD(P)-bd_dom_sf"/>
</dbReference>
<dbReference type="EMBL" id="CP029600">
    <property type="protein sequence ID" value="AWO00526.1"/>
    <property type="molecule type" value="Genomic_DNA"/>
</dbReference>
<proteinExistence type="predicted"/>
<keyword evidence="3" id="KW-1185">Reference proteome</keyword>
<dbReference type="InterPro" id="IPR016040">
    <property type="entry name" value="NAD(P)-bd_dom"/>
</dbReference>
<gene>
    <name evidence="2" type="ORF">DLD77_01795</name>
</gene>
<reference evidence="2 3" key="1">
    <citation type="submission" date="2018-05" db="EMBL/GenBank/DDBJ databases">
        <title>Chitinophaga sp. nov., isolated from rhizosphere soil of Alhagi.</title>
        <authorList>
            <person name="Liu Y."/>
        </authorList>
    </citation>
    <scope>NUCLEOTIDE SEQUENCE [LARGE SCALE GENOMIC DNA]</scope>
    <source>
        <strain evidence="2 3">T22</strain>
    </source>
</reference>
<sequence>MFKYPIFITGTNIVNYKMPKTAIVTGASGLIGNLLVQALLQDGTFDRVRAIVRKPLLLEHPRLENAVVSFEDTGALEKALQGDVLFCCIGTTIKTAGSQAVFAAVDFGIPVNTGRIALQNGVSQYHLVSAVGANARSSNFYLRTKGQTEDALIQMGFPSLFIYRPSLLLGNRKEVRFGEQVAQVLMPAFNFFMKGRLRKYKPVKAETVAAAMIAHAKTGEKGVSVIEGFAD</sequence>
<dbReference type="PANTHER" id="PTHR14097:SF7">
    <property type="entry name" value="OXIDOREDUCTASE HTATIP2"/>
    <property type="match status" value="1"/>
</dbReference>
<dbReference type="Proteomes" id="UP000246099">
    <property type="component" value="Chromosome"/>
</dbReference>